<dbReference type="Pfam" id="PF02661">
    <property type="entry name" value="Fic"/>
    <property type="match status" value="1"/>
</dbReference>
<organism evidence="2 3">
    <name type="scientific">Iodobacter arcticus</name>
    <dbReference type="NCBI Taxonomy" id="590593"/>
    <lineage>
        <taxon>Bacteria</taxon>
        <taxon>Pseudomonadati</taxon>
        <taxon>Pseudomonadota</taxon>
        <taxon>Betaproteobacteria</taxon>
        <taxon>Neisseriales</taxon>
        <taxon>Chitinibacteraceae</taxon>
        <taxon>Iodobacter</taxon>
    </lineage>
</organism>
<dbReference type="InterPro" id="IPR040198">
    <property type="entry name" value="Fido_containing"/>
</dbReference>
<evidence type="ECO:0000313" key="2">
    <source>
        <dbReference type="EMBL" id="MFC7422022.1"/>
    </source>
</evidence>
<reference evidence="3" key="1">
    <citation type="journal article" date="2019" name="Int. J. Syst. Evol. Microbiol.">
        <title>The Global Catalogue of Microorganisms (GCM) 10K type strain sequencing project: providing services to taxonomists for standard genome sequencing and annotation.</title>
        <authorList>
            <consortium name="The Broad Institute Genomics Platform"/>
            <consortium name="The Broad Institute Genome Sequencing Center for Infectious Disease"/>
            <person name="Wu L."/>
            <person name="Ma J."/>
        </authorList>
    </citation>
    <scope>NUCLEOTIDE SEQUENCE [LARGE SCALE GENOMIC DNA]</scope>
    <source>
        <strain evidence="3">CCUG 62945</strain>
    </source>
</reference>
<dbReference type="PANTHER" id="PTHR13504">
    <property type="entry name" value="FIDO DOMAIN-CONTAINING PROTEIN DDB_G0283145"/>
    <property type="match status" value="1"/>
</dbReference>
<dbReference type="PROSITE" id="PS51459">
    <property type="entry name" value="FIDO"/>
    <property type="match status" value="1"/>
</dbReference>
<dbReference type="Proteomes" id="UP001596473">
    <property type="component" value="Unassembled WGS sequence"/>
</dbReference>
<keyword evidence="3" id="KW-1185">Reference proteome</keyword>
<protein>
    <submittedName>
        <fullName evidence="2">Fic family protein</fullName>
    </submittedName>
</protein>
<dbReference type="InterPro" id="IPR036597">
    <property type="entry name" value="Fido-like_dom_sf"/>
</dbReference>
<dbReference type="EMBL" id="JBHTBQ010000044">
    <property type="protein sequence ID" value="MFC7422022.1"/>
    <property type="molecule type" value="Genomic_DNA"/>
</dbReference>
<dbReference type="InterPro" id="IPR003812">
    <property type="entry name" value="Fido"/>
</dbReference>
<dbReference type="RefSeq" id="WP_380189764.1">
    <property type="nucleotide sequence ID" value="NZ_JBHTBQ010000044.1"/>
</dbReference>
<gene>
    <name evidence="2" type="ORF">ACFQNF_19370</name>
</gene>
<comment type="caution">
    <text evidence="2">The sequence shown here is derived from an EMBL/GenBank/DDBJ whole genome shotgun (WGS) entry which is preliminary data.</text>
</comment>
<evidence type="ECO:0000313" key="3">
    <source>
        <dbReference type="Proteomes" id="UP001596473"/>
    </source>
</evidence>
<dbReference type="PANTHER" id="PTHR13504:SF38">
    <property type="entry name" value="FIDO DOMAIN-CONTAINING PROTEIN"/>
    <property type="match status" value="1"/>
</dbReference>
<name>A0ABW2R281_9NEIS</name>
<feature type="domain" description="Fido" evidence="1">
    <location>
        <begin position="232"/>
        <end position="387"/>
    </location>
</feature>
<evidence type="ECO:0000259" key="1">
    <source>
        <dbReference type="PROSITE" id="PS51459"/>
    </source>
</evidence>
<proteinExistence type="predicted"/>
<accession>A0ABW2R281</accession>
<dbReference type="Gene3D" id="1.10.3290.10">
    <property type="entry name" value="Fido-like domain"/>
    <property type="match status" value="1"/>
</dbReference>
<dbReference type="SUPFAM" id="SSF140931">
    <property type="entry name" value="Fic-like"/>
    <property type="match status" value="1"/>
</dbReference>
<sequence length="498" mass="56663">MSSLLVGYAFLHQHLQIPLPEPAKPAMVASVTRVQETLLDIRVPAHVAVEGDDILAHALFALKHEGTDLGILSYALLQVSAAQLETALKASPSSAYLRVLAFLWEQFTGKVLDGTITVAGAYAKVFDSKRYLTGPHLSSARWRVHFNGLGDLFYCPVIRRTEEIEGWLARDLLSEAQQFFDATPRDLFDRALSWAYLNETDHTFALEGETPSTDKTQAFINLLKQAHEPRSMTEDYLVELQNTVITNPFLLAACYRNEQNWLRGKGIRGPTGVTYVPPTPDDVEDLMAALLKLINTRSSEIPPLVLAAVASFGFVYIHPFMDGNGRLSRFLLHYVLAQSGQLGHGLLLPISIAMKRREVEYLAALQSFSRPVRHLWRVTSRDDYQFDFSTLGSAKMYRYWDATEAVQFVFRMTEETLKQDLHAETVFLMRFDDAYRALDQALDIQQKDLVHLLTVCHQLNGRISLRWREKMAYRVPEDYFDQIEKVVRQCFEFPEPSQ</sequence>